<dbReference type="InterPro" id="IPR010237">
    <property type="entry name" value="Pyr-5-nucltdase"/>
</dbReference>
<dbReference type="PANTHER" id="PTHR47438:SF1">
    <property type="entry name" value="PHOSPHATE METABOLISM PROTEIN 8-RELATED"/>
    <property type="match status" value="1"/>
</dbReference>
<dbReference type="InterPro" id="IPR006439">
    <property type="entry name" value="HAD-SF_hydro_IA"/>
</dbReference>
<dbReference type="Pfam" id="PF00702">
    <property type="entry name" value="Hydrolase"/>
    <property type="match status" value="1"/>
</dbReference>
<protein>
    <submittedName>
        <fullName evidence="2">BZ3500_MvSof-1268-A1-R1_Chr10-2g02914 protein</fullName>
    </submittedName>
</protein>
<dbReference type="AlphaFoldDB" id="A0A2X0L512"/>
<dbReference type="STRING" id="289078.A0A2X0L512"/>
<evidence type="ECO:0000313" key="2">
    <source>
        <dbReference type="EMBL" id="SDA01731.1"/>
    </source>
</evidence>
<organism evidence="2 3">
    <name type="scientific">Microbotryum saponariae</name>
    <dbReference type="NCBI Taxonomy" id="289078"/>
    <lineage>
        <taxon>Eukaryota</taxon>
        <taxon>Fungi</taxon>
        <taxon>Dikarya</taxon>
        <taxon>Basidiomycota</taxon>
        <taxon>Pucciniomycotina</taxon>
        <taxon>Microbotryomycetes</taxon>
        <taxon>Microbotryales</taxon>
        <taxon>Microbotryaceae</taxon>
        <taxon>Microbotryum</taxon>
    </lineage>
</organism>
<accession>A0A2X0L512</accession>
<feature type="region of interest" description="Disordered" evidence="1">
    <location>
        <begin position="251"/>
        <end position="270"/>
    </location>
</feature>
<dbReference type="NCBIfam" id="TIGR01993">
    <property type="entry name" value="Pyr-5-nucltdase"/>
    <property type="match status" value="1"/>
</dbReference>
<evidence type="ECO:0000313" key="3">
    <source>
        <dbReference type="Proteomes" id="UP000249723"/>
    </source>
</evidence>
<dbReference type="PANTHER" id="PTHR47438">
    <property type="entry name" value="PHOSPHATE METABOLISM PROTEIN 8-RELATED"/>
    <property type="match status" value="1"/>
</dbReference>
<dbReference type="InterPro" id="IPR036412">
    <property type="entry name" value="HAD-like_sf"/>
</dbReference>
<dbReference type="InterPro" id="IPR052791">
    <property type="entry name" value="SSM1_domain"/>
</dbReference>
<dbReference type="GO" id="GO:0008252">
    <property type="term" value="F:nucleotidase activity"/>
    <property type="evidence" value="ECO:0007669"/>
    <property type="project" value="TreeGrafter"/>
</dbReference>
<dbReference type="Gene3D" id="1.10.150.450">
    <property type="match status" value="1"/>
</dbReference>
<dbReference type="GO" id="GO:0006206">
    <property type="term" value="P:pyrimidine nucleobase metabolic process"/>
    <property type="evidence" value="ECO:0007669"/>
    <property type="project" value="TreeGrafter"/>
</dbReference>
<feature type="compositionally biased region" description="Polar residues" evidence="1">
    <location>
        <begin position="257"/>
        <end position="270"/>
    </location>
</feature>
<reference evidence="3" key="1">
    <citation type="submission" date="2016-10" db="EMBL/GenBank/DDBJ databases">
        <authorList>
            <person name="Jeantristanb JTB J.-T."/>
            <person name="Ricardo R."/>
        </authorList>
    </citation>
    <scope>NUCLEOTIDE SEQUENCE [LARGE SCALE GENOMIC DNA]</scope>
</reference>
<dbReference type="GO" id="GO:0009166">
    <property type="term" value="P:nucleotide catabolic process"/>
    <property type="evidence" value="ECO:0007669"/>
    <property type="project" value="TreeGrafter"/>
</dbReference>
<gene>
    <name evidence="2" type="ORF">BZ3500_MVSOF-1268-A1-R1_CHR10-2G02914</name>
</gene>
<dbReference type="SFLD" id="SFLDG01129">
    <property type="entry name" value="C1.5:_HAD__Beta-PGM__Phosphata"/>
    <property type="match status" value="1"/>
</dbReference>
<proteinExistence type="predicted"/>
<name>A0A2X0L512_9BASI</name>
<sequence>MSSDSSSPTLRACTVLVTHPDGSPRPRLPPSPVGDSPNNLSNPSDPSNRDPRPIIWFDIDNCLYSKDAGVDDLMKEKIENYFEKIGIPSDESRILRHRYYTEYGLAIRGLVRHHKVDPLDYDAQCDAALPLENVLKPDPERQHLLHDIDRSRFRVWALTNAYVNHATRVLRLLGLAEYFEGVISCDYTATAGTFSCKPEPAYYREALAAANATPDQCYFVDDSALNIKGAHALGWGKCVLFDEHGDQRPKLGGIDEQATSTTPTDTGSDFQTSEEVRVVGRFTDLRQVWKEVFVQGSG</sequence>
<dbReference type="SUPFAM" id="SSF56784">
    <property type="entry name" value="HAD-like"/>
    <property type="match status" value="1"/>
</dbReference>
<dbReference type="InterPro" id="IPR023214">
    <property type="entry name" value="HAD_sf"/>
</dbReference>
<keyword evidence="3" id="KW-1185">Reference proteome</keyword>
<evidence type="ECO:0000256" key="1">
    <source>
        <dbReference type="SAM" id="MobiDB-lite"/>
    </source>
</evidence>
<feature type="compositionally biased region" description="Low complexity" evidence="1">
    <location>
        <begin position="35"/>
        <end position="46"/>
    </location>
</feature>
<feature type="region of interest" description="Disordered" evidence="1">
    <location>
        <begin position="1"/>
        <end position="51"/>
    </location>
</feature>
<dbReference type="Proteomes" id="UP000249723">
    <property type="component" value="Unassembled WGS sequence"/>
</dbReference>
<dbReference type="SFLD" id="SFLDG01132">
    <property type="entry name" value="C1.5.3:_5'-Nucleotidase_Like"/>
    <property type="match status" value="1"/>
</dbReference>
<dbReference type="OrthoDB" id="1065058at2759"/>
<dbReference type="NCBIfam" id="TIGR01509">
    <property type="entry name" value="HAD-SF-IA-v3"/>
    <property type="match status" value="1"/>
</dbReference>
<dbReference type="SFLD" id="SFLDS00003">
    <property type="entry name" value="Haloacid_Dehalogenase"/>
    <property type="match status" value="1"/>
</dbReference>
<dbReference type="Gene3D" id="3.40.50.1000">
    <property type="entry name" value="HAD superfamily/HAD-like"/>
    <property type="match status" value="1"/>
</dbReference>
<dbReference type="EMBL" id="FMWP01000117">
    <property type="protein sequence ID" value="SDA01731.1"/>
    <property type="molecule type" value="Genomic_DNA"/>
</dbReference>